<protein>
    <submittedName>
        <fullName evidence="1">Uncharacterized protein</fullName>
    </submittedName>
</protein>
<keyword evidence="2" id="KW-1185">Reference proteome</keyword>
<organism evidence="1 2">
    <name type="scientific">Portunus trituberculatus</name>
    <name type="common">Swimming crab</name>
    <name type="synonym">Neptunus trituberculatus</name>
    <dbReference type="NCBI Taxonomy" id="210409"/>
    <lineage>
        <taxon>Eukaryota</taxon>
        <taxon>Metazoa</taxon>
        <taxon>Ecdysozoa</taxon>
        <taxon>Arthropoda</taxon>
        <taxon>Crustacea</taxon>
        <taxon>Multicrustacea</taxon>
        <taxon>Malacostraca</taxon>
        <taxon>Eumalacostraca</taxon>
        <taxon>Eucarida</taxon>
        <taxon>Decapoda</taxon>
        <taxon>Pleocyemata</taxon>
        <taxon>Brachyura</taxon>
        <taxon>Eubrachyura</taxon>
        <taxon>Portunoidea</taxon>
        <taxon>Portunidae</taxon>
        <taxon>Portuninae</taxon>
        <taxon>Portunus</taxon>
    </lineage>
</organism>
<proteinExistence type="predicted"/>
<reference evidence="1 2" key="1">
    <citation type="submission" date="2019-05" db="EMBL/GenBank/DDBJ databases">
        <title>Another draft genome of Portunus trituberculatus and its Hox gene families provides insights of decapod evolution.</title>
        <authorList>
            <person name="Jeong J.-H."/>
            <person name="Song I."/>
            <person name="Kim S."/>
            <person name="Choi T."/>
            <person name="Kim D."/>
            <person name="Ryu S."/>
            <person name="Kim W."/>
        </authorList>
    </citation>
    <scope>NUCLEOTIDE SEQUENCE [LARGE SCALE GENOMIC DNA]</scope>
    <source>
        <tissue evidence="1">Muscle</tissue>
    </source>
</reference>
<gene>
    <name evidence="1" type="ORF">E2C01_027058</name>
</gene>
<evidence type="ECO:0000313" key="2">
    <source>
        <dbReference type="Proteomes" id="UP000324222"/>
    </source>
</evidence>
<dbReference type="EMBL" id="VSRR010002885">
    <property type="protein sequence ID" value="MPC33699.1"/>
    <property type="molecule type" value="Genomic_DNA"/>
</dbReference>
<dbReference type="Proteomes" id="UP000324222">
    <property type="component" value="Unassembled WGS sequence"/>
</dbReference>
<dbReference type="AlphaFoldDB" id="A0A5B7EKM8"/>
<evidence type="ECO:0000313" key="1">
    <source>
        <dbReference type="EMBL" id="MPC33699.1"/>
    </source>
</evidence>
<accession>A0A5B7EKM8</accession>
<comment type="caution">
    <text evidence="1">The sequence shown here is derived from an EMBL/GenBank/DDBJ whole genome shotgun (WGS) entry which is preliminary data.</text>
</comment>
<sequence length="130" mass="14510">MFDYGSLFRWLCPDEFIALTSHSPPNSHSELPLKTLPTPLHSPHTGPLYRSPLSHAPGTLHTSAHPQKHSFTLLLNSISHSSSTCDTNTQLRLPPPPPPCILPTAAAFPHYSHCSRRRHPHSCPEDEKTW</sequence>
<name>A0A5B7EKM8_PORTR</name>